<protein>
    <submittedName>
        <fullName evidence="1">Uncharacterized protein</fullName>
    </submittedName>
</protein>
<evidence type="ECO:0000313" key="2">
    <source>
        <dbReference type="Proteomes" id="UP000287033"/>
    </source>
</evidence>
<accession>A0A401U247</accession>
<name>A0A401U247_CHIPU</name>
<sequence length="61" mass="7489">AGRQGELERMDWKSYRRFRNENEEIQRDSDELRISHVQGKYYDKSKERAQCVEDKFDMFAL</sequence>
<evidence type="ECO:0000313" key="1">
    <source>
        <dbReference type="EMBL" id="GCC48959.1"/>
    </source>
</evidence>
<dbReference type="EMBL" id="BEZZ01253169">
    <property type="protein sequence ID" value="GCC48959.1"/>
    <property type="molecule type" value="Genomic_DNA"/>
</dbReference>
<feature type="non-terminal residue" evidence="1">
    <location>
        <position position="1"/>
    </location>
</feature>
<organism evidence="1 2">
    <name type="scientific">Chiloscyllium punctatum</name>
    <name type="common">Brownbanded bambooshark</name>
    <name type="synonym">Hemiscyllium punctatum</name>
    <dbReference type="NCBI Taxonomy" id="137246"/>
    <lineage>
        <taxon>Eukaryota</taxon>
        <taxon>Metazoa</taxon>
        <taxon>Chordata</taxon>
        <taxon>Craniata</taxon>
        <taxon>Vertebrata</taxon>
        <taxon>Chondrichthyes</taxon>
        <taxon>Elasmobranchii</taxon>
        <taxon>Galeomorphii</taxon>
        <taxon>Galeoidea</taxon>
        <taxon>Orectolobiformes</taxon>
        <taxon>Hemiscylliidae</taxon>
        <taxon>Chiloscyllium</taxon>
    </lineage>
</organism>
<dbReference type="Proteomes" id="UP000287033">
    <property type="component" value="Unassembled WGS sequence"/>
</dbReference>
<proteinExistence type="predicted"/>
<gene>
    <name evidence="1" type="ORF">chiPu_0033050</name>
</gene>
<reference evidence="1 2" key="1">
    <citation type="journal article" date="2018" name="Nat. Ecol. Evol.">
        <title>Shark genomes provide insights into elasmobranch evolution and the origin of vertebrates.</title>
        <authorList>
            <person name="Hara Y"/>
            <person name="Yamaguchi K"/>
            <person name="Onimaru K"/>
            <person name="Kadota M"/>
            <person name="Koyanagi M"/>
            <person name="Keeley SD"/>
            <person name="Tatsumi K"/>
            <person name="Tanaka K"/>
            <person name="Motone F"/>
            <person name="Kageyama Y"/>
            <person name="Nozu R"/>
            <person name="Adachi N"/>
            <person name="Nishimura O"/>
            <person name="Nakagawa R"/>
            <person name="Tanegashima C"/>
            <person name="Kiyatake I"/>
            <person name="Matsumoto R"/>
            <person name="Murakumo K"/>
            <person name="Nishida K"/>
            <person name="Terakita A"/>
            <person name="Kuratani S"/>
            <person name="Sato K"/>
            <person name="Hyodo S Kuraku.S."/>
        </authorList>
    </citation>
    <scope>NUCLEOTIDE SEQUENCE [LARGE SCALE GENOMIC DNA]</scope>
</reference>
<keyword evidence="2" id="KW-1185">Reference proteome</keyword>
<comment type="caution">
    <text evidence="1">The sequence shown here is derived from an EMBL/GenBank/DDBJ whole genome shotgun (WGS) entry which is preliminary data.</text>
</comment>
<dbReference type="AlphaFoldDB" id="A0A401U247"/>